<proteinExistence type="predicted"/>
<organism evidence="1 2">
    <name type="scientific">Sulfuriroseicoccus oceanibius</name>
    <dbReference type="NCBI Taxonomy" id="2707525"/>
    <lineage>
        <taxon>Bacteria</taxon>
        <taxon>Pseudomonadati</taxon>
        <taxon>Verrucomicrobiota</taxon>
        <taxon>Verrucomicrobiia</taxon>
        <taxon>Verrucomicrobiales</taxon>
        <taxon>Verrucomicrobiaceae</taxon>
        <taxon>Sulfuriroseicoccus</taxon>
    </lineage>
</organism>
<protein>
    <submittedName>
        <fullName evidence="1">Trypsin-like peptidase domain-containing protein</fullName>
    </submittedName>
</protein>
<accession>A0A6B3L5C4</accession>
<dbReference type="Pfam" id="PF13365">
    <property type="entry name" value="Trypsin_2"/>
    <property type="match status" value="1"/>
</dbReference>
<gene>
    <name evidence="1" type="ORF">G3M56_011710</name>
</gene>
<dbReference type="RefSeq" id="WP_164363729.1">
    <property type="nucleotide sequence ID" value="NZ_CP066776.1"/>
</dbReference>
<evidence type="ECO:0000313" key="1">
    <source>
        <dbReference type="EMBL" id="QQL44540.1"/>
    </source>
</evidence>
<sequence>MIKSPVSRALALAVSIATSFTTASALVISEGEIYGKGAATQEQAQQPQFPLAGNSVMIAQGSGVYLGDGWVLTSTHVGCAPVRFANGNTLAPDKNTWSVLESRNGKPSDVAIFRLAKWEQSDFLKELPTVRISHEAPTKGDRVVLAATGYVQSGERKPLTINGEKIATQGVYLKQERDFLFGATTISRVQEKLVKTNGGLETASFVTRFGRDAGEAQATAGDSGGAAFRFNEATREWEVVGVIFAVSHRARFVPHSAKTYIGSLADYREQVTSLTSESRPIATTASTVDANG</sequence>
<name>A0A6B3L5C4_9BACT</name>
<reference evidence="1 2" key="1">
    <citation type="submission" date="2020-12" db="EMBL/GenBank/DDBJ databases">
        <title>Sulforoseuscoccus oceanibium gen. nov., sp. nov., a representative of the phylum Verrucomicrobia with special cytoplasmic membrane, and proposal of Sulforoseuscoccusaceae fam. nov.</title>
        <authorList>
            <person name="Xi F."/>
        </authorList>
    </citation>
    <scope>NUCLEOTIDE SEQUENCE [LARGE SCALE GENOMIC DNA]</scope>
    <source>
        <strain evidence="1 2">T37</strain>
    </source>
</reference>
<dbReference type="InterPro" id="IPR009003">
    <property type="entry name" value="Peptidase_S1_PA"/>
</dbReference>
<dbReference type="AlphaFoldDB" id="A0A6B3L5C4"/>
<evidence type="ECO:0000313" key="2">
    <source>
        <dbReference type="Proteomes" id="UP000475117"/>
    </source>
</evidence>
<dbReference type="SUPFAM" id="SSF50494">
    <property type="entry name" value="Trypsin-like serine proteases"/>
    <property type="match status" value="1"/>
</dbReference>
<dbReference type="EMBL" id="CP066776">
    <property type="protein sequence ID" value="QQL44540.1"/>
    <property type="molecule type" value="Genomic_DNA"/>
</dbReference>
<dbReference type="Proteomes" id="UP000475117">
    <property type="component" value="Chromosome"/>
</dbReference>
<dbReference type="KEGG" id="soa:G3M56_011710"/>
<keyword evidence="2" id="KW-1185">Reference proteome</keyword>
<dbReference type="Gene3D" id="2.40.10.120">
    <property type="match status" value="1"/>
</dbReference>